<dbReference type="Proteomes" id="UP000322631">
    <property type="component" value="Chromosome"/>
</dbReference>
<feature type="transmembrane region" description="Helical" evidence="1">
    <location>
        <begin position="313"/>
        <end position="335"/>
    </location>
</feature>
<gene>
    <name evidence="2" type="ORF">FPV09_02505</name>
</gene>
<dbReference type="EMBL" id="CP041932">
    <property type="protein sequence ID" value="QEK14170.1"/>
    <property type="molecule type" value="Genomic_DNA"/>
</dbReference>
<protein>
    <submittedName>
        <fullName evidence="2">Uncharacterized protein</fullName>
    </submittedName>
</protein>
<evidence type="ECO:0000313" key="2">
    <source>
        <dbReference type="EMBL" id="QEK14170.1"/>
    </source>
</evidence>
<reference evidence="2 3" key="1">
    <citation type="submission" date="2019-07" db="EMBL/GenBank/DDBJ databases">
        <title>Complete genome of Thermococcus acidophilus.</title>
        <authorList>
            <person name="Li X."/>
        </authorList>
    </citation>
    <scope>NUCLEOTIDE SEQUENCE [LARGE SCALE GENOMIC DNA]</scope>
    <source>
        <strain evidence="2 3">SY113</strain>
    </source>
</reference>
<evidence type="ECO:0000313" key="3">
    <source>
        <dbReference type="Proteomes" id="UP000322631"/>
    </source>
</evidence>
<dbReference type="KEGG" id="them:FPV09_02505"/>
<evidence type="ECO:0000256" key="1">
    <source>
        <dbReference type="SAM" id="Phobius"/>
    </source>
</evidence>
<dbReference type="AlphaFoldDB" id="A0A5C0SIU0"/>
<accession>A0A5C0SIU0</accession>
<organism evidence="2 3">
    <name type="scientific">Thermococcus aciditolerans</name>
    <dbReference type="NCBI Taxonomy" id="2598455"/>
    <lineage>
        <taxon>Archaea</taxon>
        <taxon>Methanobacteriati</taxon>
        <taxon>Methanobacteriota</taxon>
        <taxon>Thermococci</taxon>
        <taxon>Thermococcales</taxon>
        <taxon>Thermococcaceae</taxon>
        <taxon>Thermococcus</taxon>
    </lineage>
</organism>
<keyword evidence="1" id="KW-0472">Membrane</keyword>
<keyword evidence="1" id="KW-1133">Transmembrane helix</keyword>
<name>A0A5C0SIU0_9EURY</name>
<dbReference type="GeneID" id="41608690"/>
<sequence length="341" mass="40507">MNLDYFSTLAGVSTTVISIIMVFYASYIIYLRQQRDKYREMLIREFQELDKLIHKWSLLEEYSLLEWAGPRIGKYLQILSQENWHKSVIEEVLRPYLKQIQKEFKSAQEQEMKLRSQTERILVAGPAMYLKVKFALRDLFEAIYREFPQPPGEFDVSDGIPVKVRLFMKYNFPQNREEFQKWKKRFDIFFQDIHKVYYQLRPILHHLVDIHNESIKQTLDTIKEIQKYGVPWAEEGLKKAIELEKDEMKYYNEFLELLLQIKYKNDVIADKIAKYDAYTYKRGSLTVLCFVGMAVTGIILPLFALFYEPSWMRLLGIISGMGFGLTSLFAVLLIYREITAT</sequence>
<keyword evidence="1" id="KW-0812">Transmembrane</keyword>
<proteinExistence type="predicted"/>
<dbReference type="RefSeq" id="WP_148882257.1">
    <property type="nucleotide sequence ID" value="NZ_CP041932.1"/>
</dbReference>
<keyword evidence="3" id="KW-1185">Reference proteome</keyword>
<feature type="transmembrane region" description="Helical" evidence="1">
    <location>
        <begin position="285"/>
        <end position="307"/>
    </location>
</feature>
<feature type="transmembrane region" description="Helical" evidence="1">
    <location>
        <begin position="6"/>
        <end position="31"/>
    </location>
</feature>